<proteinExistence type="predicted"/>
<dbReference type="WBParaSite" id="MCU_011341-RA">
    <property type="protein sequence ID" value="MCU_011341-RA"/>
    <property type="gene ID" value="MCU_011341"/>
</dbReference>
<feature type="region of interest" description="Disordered" evidence="1">
    <location>
        <begin position="33"/>
        <end position="80"/>
    </location>
</feature>
<evidence type="ECO:0000313" key="2">
    <source>
        <dbReference type="WBParaSite" id="MCU_011341-RA"/>
    </source>
</evidence>
<feature type="compositionally biased region" description="Acidic residues" evidence="1">
    <location>
        <begin position="52"/>
        <end position="62"/>
    </location>
</feature>
<sequence length="109" mass="11572">MRLHSIAIKPRQAPCVGVAKLSRAGVTALVTGSAITPMQGPRSASVPREEDSFNDSSDEADDSAVSPNTQTTQKDVDLNSVPMRKADKCVTITQSSEVLIGWRTCNDGV</sequence>
<evidence type="ECO:0000256" key="1">
    <source>
        <dbReference type="SAM" id="MobiDB-lite"/>
    </source>
</evidence>
<organism evidence="2">
    <name type="scientific">Mesocestoides corti</name>
    <name type="common">Flatworm</name>
    <dbReference type="NCBI Taxonomy" id="53468"/>
    <lineage>
        <taxon>Eukaryota</taxon>
        <taxon>Metazoa</taxon>
        <taxon>Spiralia</taxon>
        <taxon>Lophotrochozoa</taxon>
        <taxon>Platyhelminthes</taxon>
        <taxon>Cestoda</taxon>
        <taxon>Eucestoda</taxon>
        <taxon>Cyclophyllidea</taxon>
        <taxon>Mesocestoididae</taxon>
        <taxon>Mesocestoides</taxon>
    </lineage>
</organism>
<accession>A0A5K3FST6</accession>
<name>A0A5K3FST6_MESCO</name>
<reference evidence="2" key="1">
    <citation type="submission" date="2019-11" db="UniProtKB">
        <authorList>
            <consortium name="WormBaseParasite"/>
        </authorList>
    </citation>
    <scope>IDENTIFICATION</scope>
</reference>
<protein>
    <submittedName>
        <fullName evidence="2">Uncharacterized protein</fullName>
    </submittedName>
</protein>
<dbReference type="AlphaFoldDB" id="A0A5K3FST6"/>